<dbReference type="Gene3D" id="3.40.50.980">
    <property type="match status" value="2"/>
</dbReference>
<organism evidence="10 11">
    <name type="scientific">Streptomyces niveus</name>
    <name type="common">Streptomyces spheroides</name>
    <dbReference type="NCBI Taxonomy" id="193462"/>
    <lineage>
        <taxon>Bacteria</taxon>
        <taxon>Bacillati</taxon>
        <taxon>Actinomycetota</taxon>
        <taxon>Actinomycetes</taxon>
        <taxon>Kitasatosporales</taxon>
        <taxon>Streptomycetaceae</taxon>
        <taxon>Streptomyces</taxon>
    </lineage>
</organism>
<comment type="pathway">
    <text evidence="2">Siderophore biosynthesis; mycobactin biosynthesis.</text>
</comment>
<feature type="domain" description="Carrier" evidence="9">
    <location>
        <begin position="956"/>
        <end position="1031"/>
    </location>
</feature>
<evidence type="ECO:0000256" key="8">
    <source>
        <dbReference type="ARBA" id="ARBA00033440"/>
    </source>
</evidence>
<dbReference type="InterPro" id="IPR025110">
    <property type="entry name" value="AMP-bd_C"/>
</dbReference>
<dbReference type="FunFam" id="1.10.1200.10:FF:000005">
    <property type="entry name" value="Nonribosomal peptide synthetase 1"/>
    <property type="match status" value="1"/>
</dbReference>
<evidence type="ECO:0000256" key="2">
    <source>
        <dbReference type="ARBA" id="ARBA00005102"/>
    </source>
</evidence>
<dbReference type="CDD" id="cd12114">
    <property type="entry name" value="A_NRPS_TlmIV_like"/>
    <property type="match status" value="1"/>
</dbReference>
<dbReference type="GO" id="GO:0005737">
    <property type="term" value="C:cytoplasm"/>
    <property type="evidence" value="ECO:0007669"/>
    <property type="project" value="TreeGrafter"/>
</dbReference>
<dbReference type="SUPFAM" id="SSF56801">
    <property type="entry name" value="Acetyl-CoA synthetase-like"/>
    <property type="match status" value="1"/>
</dbReference>
<dbReference type="PANTHER" id="PTHR45527:SF10">
    <property type="entry name" value="PYOCHELIN SYNTHASE PCHF"/>
    <property type="match status" value="1"/>
</dbReference>
<reference evidence="10 11" key="1">
    <citation type="submission" date="2016-11" db="EMBL/GenBank/DDBJ databases">
        <title>Complete genome sequence of Streptomyces niveus SCSIO 3406.</title>
        <authorList>
            <person name="Zhu Q."/>
            <person name="Cheng W."/>
            <person name="Song Y."/>
            <person name="Li Q."/>
            <person name="Ju J."/>
        </authorList>
    </citation>
    <scope>NUCLEOTIDE SEQUENCE [LARGE SCALE GENOMIC DNA]</scope>
    <source>
        <strain evidence="10 11">SCSIO 3406</strain>
    </source>
</reference>
<dbReference type="InterPro" id="IPR057737">
    <property type="entry name" value="Condensation_MtbB-like"/>
</dbReference>
<dbReference type="Pfam" id="PF00668">
    <property type="entry name" value="Condensation"/>
    <property type="match status" value="1"/>
</dbReference>
<dbReference type="GO" id="GO:0016874">
    <property type="term" value="F:ligase activity"/>
    <property type="evidence" value="ECO:0007669"/>
    <property type="project" value="UniProtKB-KW"/>
</dbReference>
<dbReference type="InterPro" id="IPR010071">
    <property type="entry name" value="AA_adenyl_dom"/>
</dbReference>
<dbReference type="FunFam" id="3.40.50.12780:FF:000012">
    <property type="entry name" value="Non-ribosomal peptide synthetase"/>
    <property type="match status" value="1"/>
</dbReference>
<dbReference type="Gene3D" id="3.30.300.30">
    <property type="match status" value="1"/>
</dbReference>
<evidence type="ECO:0000259" key="9">
    <source>
        <dbReference type="PROSITE" id="PS50075"/>
    </source>
</evidence>
<dbReference type="InterPro" id="IPR009081">
    <property type="entry name" value="PP-bd_ACP"/>
</dbReference>
<dbReference type="EMBL" id="CP018047">
    <property type="protein sequence ID" value="AQU64923.1"/>
    <property type="molecule type" value="Genomic_DNA"/>
</dbReference>
<dbReference type="InterPro" id="IPR036736">
    <property type="entry name" value="ACP-like_sf"/>
</dbReference>
<dbReference type="GO" id="GO:0017000">
    <property type="term" value="P:antibiotic biosynthetic process"/>
    <property type="evidence" value="ECO:0007669"/>
    <property type="project" value="UniProtKB-ARBA"/>
</dbReference>
<accession>A0A1U9QLQ5</accession>
<protein>
    <recommendedName>
        <fullName evidence="4">Phenyloxazoline synthase MbtB</fullName>
    </recommendedName>
    <alternativeName>
        <fullName evidence="8">Mycobactin synthetase protein B</fullName>
    </alternativeName>
</protein>
<comment type="cofactor">
    <cofactor evidence="1">
        <name>pantetheine 4'-phosphate</name>
        <dbReference type="ChEBI" id="CHEBI:47942"/>
    </cofactor>
</comment>
<dbReference type="Gene3D" id="1.10.1200.10">
    <property type="entry name" value="ACP-like"/>
    <property type="match status" value="1"/>
</dbReference>
<dbReference type="SMART" id="SM00823">
    <property type="entry name" value="PKS_PP"/>
    <property type="match status" value="1"/>
</dbReference>
<keyword evidence="7" id="KW-0436">Ligase</keyword>
<dbReference type="Gene3D" id="3.30.559.30">
    <property type="entry name" value="Nonribosomal peptide synthetase, condensation domain"/>
    <property type="match status" value="1"/>
</dbReference>
<evidence type="ECO:0000256" key="6">
    <source>
        <dbReference type="ARBA" id="ARBA00022553"/>
    </source>
</evidence>
<dbReference type="Gene3D" id="2.30.38.10">
    <property type="entry name" value="Luciferase, Domain 3"/>
    <property type="match status" value="1"/>
</dbReference>
<dbReference type="InterPro" id="IPR023213">
    <property type="entry name" value="CAT-like_dom_sf"/>
</dbReference>
<dbReference type="PROSITE" id="PS50075">
    <property type="entry name" value="CARRIER"/>
    <property type="match status" value="1"/>
</dbReference>
<dbReference type="SUPFAM" id="SSF47336">
    <property type="entry name" value="ACP-like"/>
    <property type="match status" value="1"/>
</dbReference>
<sequence>MQEAYLVGQSDYFELGNVNAHLYEEFEIIDLDIALATRCLHALIERHEVMRLVAHTDGQLQVLDEVPDYEIPVVDLTAWDADKVEAELALSRDRFARHGPTTDRWPLFETLCYRLSGGRYHLFVSASLLMLDVHTEGLLLSDFLRLYRTPGAALPRTALTYHEYNNAMRGETAAEETEAWRYWRERLADLPPAPELPIRQLDTQAGGAVFTRRRYRMDADQWRQLKDRAAAAKLTPTSVLCAAYAQVLAQWSKQQHFTLNVLASRRLPLHEEVHRLGGNFGTTIPLAVDCRENSSFAERARAVQMCLWDHIEFASVSAIDISREAARLRGWNSQSALPVVFASGLEMDTAEADDPPFQVREISGALQTPQVHLDHQVYEFAGALTSNWDAVEGLFPENMLDEALDSYRILLHRLANDDTAWTEPADSLLPAPHTPDLLPVPTDTCQGILHAPFLGWAARYPEHDAVITPGKTINYAELARWSAVVAEQLRGAGAVPGSLVPVVMDKGWEQIVAVLGIVRSGAAYLPIDAALPPARIEYLIEQAGCGLALTQPWVDERSNWPDGIERLVVDERLAERKPDDWLAPGPAIPQSLAYVIYTSGSTGLPKGVAIEHASAMNTVDDVNERFSITARDKVLALSSLSFDLSVYDVFGLLAVGGTLVIPSAERMRDPGHWLDLVREEHVTVWNSVPALMDMLTKHAASAPEAPSDLRLVMMSGDWIPVTLPERIRNQFDVTEVVSLGGATEASIWSILYPIGDVDPTWRSIPYGAAMERQRVYVLDDSLEPRRTWAVGELYIGGVGVALGYWRDSDRTEQRFVNHPRTGARLYRTGDLGRYLPDGNIEFLGREDGQVKVQGYRIELGEIESALQRNSAVQEAVASAHKTANGNILVAYIVASDQDLDAAALRIDLDTQLPSYMVPTRLIVLDRLPLTGNGKVDRGALPDPDNLQEIDRSDAVEPRDQVERTLVSIWEEVLETTGITVADNFFDIGGNSFAAMRVSAAIRREFDVDLPLSALFQGATVERLAPLVRDGRAPASGESSPLVPIQPEGSRPPIYCVHPVGGNVMCYSPLARLLGPDQPVFGLESAALSGADTAGQSVEEIAASYVRTVLNHSAGGPFSIGGWSMGGVIAYEMARRLADAGHPPAEVFLIDSPYPSPEDGAPVRKADLALRFLTDFRSGTAPTEDERTRLVQCPDDASARDVVRLMVHSGGLPVDTDERQVATLFEVFEANSAALAGYTAGSYNGLVRELRATRGVSGEQHETRFSRWCEDAAEVTVRVFDGDHYSIVREPCVADVAEEVARILNHSGSADVAH</sequence>
<gene>
    <name evidence="10" type="ORF">BBN63_00200</name>
</gene>
<dbReference type="InterPro" id="IPR029058">
    <property type="entry name" value="AB_hydrolase_fold"/>
</dbReference>
<keyword evidence="5" id="KW-0596">Phosphopantetheine</keyword>
<dbReference type="PANTHER" id="PTHR45527">
    <property type="entry name" value="NONRIBOSOMAL PEPTIDE SYNTHETASE"/>
    <property type="match status" value="1"/>
</dbReference>
<name>A0A1U9QLQ5_STRNV</name>
<dbReference type="InterPro" id="IPR020806">
    <property type="entry name" value="PKS_PP-bd"/>
</dbReference>
<dbReference type="SUPFAM" id="SSF53474">
    <property type="entry name" value="alpha/beta-Hydrolases"/>
    <property type="match status" value="1"/>
</dbReference>
<evidence type="ECO:0000256" key="7">
    <source>
        <dbReference type="ARBA" id="ARBA00022598"/>
    </source>
</evidence>
<dbReference type="InterPro" id="IPR001031">
    <property type="entry name" value="Thioesterase"/>
</dbReference>
<comment type="similarity">
    <text evidence="3">Belongs to the ATP-dependent AMP-binding enzyme family. MbtB subfamily.</text>
</comment>
<dbReference type="SUPFAM" id="SSF52777">
    <property type="entry name" value="CoA-dependent acyltransferases"/>
    <property type="match status" value="2"/>
</dbReference>
<dbReference type="KEGG" id="snw:BBN63_00200"/>
<dbReference type="Pfam" id="PF00975">
    <property type="entry name" value="Thioesterase"/>
    <property type="match status" value="1"/>
</dbReference>
<dbReference type="GO" id="GO:0044550">
    <property type="term" value="P:secondary metabolite biosynthetic process"/>
    <property type="evidence" value="ECO:0007669"/>
    <property type="project" value="UniProtKB-ARBA"/>
</dbReference>
<dbReference type="PROSITE" id="PS00455">
    <property type="entry name" value="AMP_BINDING"/>
    <property type="match status" value="1"/>
</dbReference>
<dbReference type="FunFam" id="3.30.300.30:FF:000010">
    <property type="entry name" value="Enterobactin synthetase component F"/>
    <property type="match status" value="1"/>
</dbReference>
<dbReference type="NCBIfam" id="TIGR01733">
    <property type="entry name" value="AA-adenyl-dom"/>
    <property type="match status" value="1"/>
</dbReference>
<dbReference type="Pfam" id="PF00550">
    <property type="entry name" value="PP-binding"/>
    <property type="match status" value="1"/>
</dbReference>
<evidence type="ECO:0000256" key="4">
    <source>
        <dbReference type="ARBA" id="ARBA00016743"/>
    </source>
</evidence>
<keyword evidence="6" id="KW-0597">Phosphoprotein</keyword>
<dbReference type="Pfam" id="PF00501">
    <property type="entry name" value="AMP-binding"/>
    <property type="match status" value="1"/>
</dbReference>
<evidence type="ECO:0000256" key="5">
    <source>
        <dbReference type="ARBA" id="ARBA00022450"/>
    </source>
</evidence>
<dbReference type="Pfam" id="PF13193">
    <property type="entry name" value="AMP-binding_C"/>
    <property type="match status" value="1"/>
</dbReference>
<dbReference type="Proteomes" id="UP000189677">
    <property type="component" value="Chromosome"/>
</dbReference>
<dbReference type="RefSeq" id="WP_159392349.1">
    <property type="nucleotide sequence ID" value="NZ_CP018047.1"/>
</dbReference>
<keyword evidence="11" id="KW-1185">Reference proteome</keyword>
<dbReference type="InterPro" id="IPR020845">
    <property type="entry name" value="AMP-binding_CS"/>
</dbReference>
<evidence type="ECO:0000256" key="1">
    <source>
        <dbReference type="ARBA" id="ARBA00001957"/>
    </source>
</evidence>
<dbReference type="InterPro" id="IPR001242">
    <property type="entry name" value="Condensation_dom"/>
</dbReference>
<dbReference type="OrthoDB" id="5478077at2"/>
<dbReference type="GO" id="GO:0031177">
    <property type="term" value="F:phosphopantetheine binding"/>
    <property type="evidence" value="ECO:0007669"/>
    <property type="project" value="InterPro"/>
</dbReference>
<dbReference type="SMART" id="SM00824">
    <property type="entry name" value="PKS_TE"/>
    <property type="match status" value="1"/>
</dbReference>
<dbReference type="GO" id="GO:0008610">
    <property type="term" value="P:lipid biosynthetic process"/>
    <property type="evidence" value="ECO:0007669"/>
    <property type="project" value="UniProtKB-ARBA"/>
</dbReference>
<dbReference type="InterPro" id="IPR045851">
    <property type="entry name" value="AMP-bd_C_sf"/>
</dbReference>
<dbReference type="Gene3D" id="3.40.50.1820">
    <property type="entry name" value="alpha/beta hydrolase"/>
    <property type="match status" value="1"/>
</dbReference>
<evidence type="ECO:0000313" key="11">
    <source>
        <dbReference type="Proteomes" id="UP000189677"/>
    </source>
</evidence>
<dbReference type="InterPro" id="IPR000873">
    <property type="entry name" value="AMP-dep_synth/lig_dom"/>
</dbReference>
<evidence type="ECO:0000256" key="3">
    <source>
        <dbReference type="ARBA" id="ARBA00007380"/>
    </source>
</evidence>
<dbReference type="Gene3D" id="3.30.559.10">
    <property type="entry name" value="Chloramphenicol acetyltransferase-like domain"/>
    <property type="match status" value="1"/>
</dbReference>
<dbReference type="InterPro" id="IPR020802">
    <property type="entry name" value="TesA-like"/>
</dbReference>
<dbReference type="GO" id="GO:0043041">
    <property type="term" value="P:amino acid activation for nonribosomal peptide biosynthetic process"/>
    <property type="evidence" value="ECO:0007669"/>
    <property type="project" value="TreeGrafter"/>
</dbReference>
<evidence type="ECO:0000313" key="10">
    <source>
        <dbReference type="EMBL" id="AQU64923.1"/>
    </source>
</evidence>
<dbReference type="CDD" id="cd19535">
    <property type="entry name" value="Cyc_NRPS"/>
    <property type="match status" value="1"/>
</dbReference>
<proteinExistence type="inferred from homology"/>